<dbReference type="AlphaFoldDB" id="A0AAF0WU63"/>
<name>A0AAF0WU63_DAUCS</name>
<gene>
    <name evidence="1" type="ORF">DCAR_0415198</name>
</gene>
<reference evidence="1" key="1">
    <citation type="journal article" date="2016" name="Nat. Genet.">
        <title>A high-quality carrot genome assembly provides new insights into carotenoid accumulation and asterid genome evolution.</title>
        <authorList>
            <person name="Iorizzo M."/>
            <person name="Ellison S."/>
            <person name="Senalik D."/>
            <person name="Zeng P."/>
            <person name="Satapoomin P."/>
            <person name="Huang J."/>
            <person name="Bowman M."/>
            <person name="Iovene M."/>
            <person name="Sanseverino W."/>
            <person name="Cavagnaro P."/>
            <person name="Yildiz M."/>
            <person name="Macko-Podgorni A."/>
            <person name="Moranska E."/>
            <person name="Grzebelus E."/>
            <person name="Grzebelus D."/>
            <person name="Ashrafi H."/>
            <person name="Zheng Z."/>
            <person name="Cheng S."/>
            <person name="Spooner D."/>
            <person name="Van Deynze A."/>
            <person name="Simon P."/>
        </authorList>
    </citation>
    <scope>NUCLEOTIDE SEQUENCE</scope>
    <source>
        <tissue evidence="1">Leaf</tissue>
    </source>
</reference>
<sequence>MLGLNRNGINLISCFFHFSEWHPLE</sequence>
<dbReference type="Proteomes" id="UP000077755">
    <property type="component" value="Chromosome 4"/>
</dbReference>
<keyword evidence="2" id="KW-1185">Reference proteome</keyword>
<evidence type="ECO:0000313" key="1">
    <source>
        <dbReference type="EMBL" id="WOG95869.1"/>
    </source>
</evidence>
<dbReference type="EMBL" id="CP093346">
    <property type="protein sequence ID" value="WOG95869.1"/>
    <property type="molecule type" value="Genomic_DNA"/>
</dbReference>
<accession>A0AAF0WU63</accession>
<organism evidence="1 2">
    <name type="scientific">Daucus carota subsp. sativus</name>
    <name type="common">Carrot</name>
    <dbReference type="NCBI Taxonomy" id="79200"/>
    <lineage>
        <taxon>Eukaryota</taxon>
        <taxon>Viridiplantae</taxon>
        <taxon>Streptophyta</taxon>
        <taxon>Embryophyta</taxon>
        <taxon>Tracheophyta</taxon>
        <taxon>Spermatophyta</taxon>
        <taxon>Magnoliopsida</taxon>
        <taxon>eudicotyledons</taxon>
        <taxon>Gunneridae</taxon>
        <taxon>Pentapetalae</taxon>
        <taxon>asterids</taxon>
        <taxon>campanulids</taxon>
        <taxon>Apiales</taxon>
        <taxon>Apiaceae</taxon>
        <taxon>Apioideae</taxon>
        <taxon>Scandiceae</taxon>
        <taxon>Daucinae</taxon>
        <taxon>Daucus</taxon>
        <taxon>Daucus sect. Daucus</taxon>
    </lineage>
</organism>
<protein>
    <submittedName>
        <fullName evidence="1">Uncharacterized protein</fullName>
    </submittedName>
</protein>
<evidence type="ECO:0000313" key="2">
    <source>
        <dbReference type="Proteomes" id="UP000077755"/>
    </source>
</evidence>
<reference evidence="1" key="2">
    <citation type="submission" date="2022-03" db="EMBL/GenBank/DDBJ databases">
        <title>Draft title - Genomic analysis of global carrot germplasm unveils the trajectory of domestication and the origin of high carotenoid orange carrot.</title>
        <authorList>
            <person name="Iorizzo M."/>
            <person name="Ellison S."/>
            <person name="Senalik D."/>
            <person name="Macko-Podgorni A."/>
            <person name="Grzebelus D."/>
            <person name="Bostan H."/>
            <person name="Rolling W."/>
            <person name="Curaba J."/>
            <person name="Simon P."/>
        </authorList>
    </citation>
    <scope>NUCLEOTIDE SEQUENCE</scope>
    <source>
        <tissue evidence="1">Leaf</tissue>
    </source>
</reference>
<proteinExistence type="predicted"/>